<evidence type="ECO:0000313" key="2">
    <source>
        <dbReference type="EMBL" id="TGY31715.1"/>
    </source>
</evidence>
<dbReference type="RefSeq" id="WP_135999987.1">
    <property type="nucleotide sequence ID" value="NZ_SRYX01000052.1"/>
</dbReference>
<keyword evidence="1" id="KW-0732">Signal</keyword>
<dbReference type="Proteomes" id="UP000309566">
    <property type="component" value="Unassembled WGS sequence"/>
</dbReference>
<evidence type="ECO:0000256" key="1">
    <source>
        <dbReference type="SAM" id="SignalP"/>
    </source>
</evidence>
<dbReference type="EMBL" id="SRYX01000052">
    <property type="protein sequence ID" value="TGY31715.1"/>
    <property type="molecule type" value="Genomic_DNA"/>
</dbReference>
<accession>A0A4S2CTL6</accession>
<evidence type="ECO:0000313" key="3">
    <source>
        <dbReference type="Proteomes" id="UP000309566"/>
    </source>
</evidence>
<dbReference type="PROSITE" id="PS51257">
    <property type="entry name" value="PROKAR_LIPOPROTEIN"/>
    <property type="match status" value="1"/>
</dbReference>
<organism evidence="2 3">
    <name type="scientific">Bacteroides caecimuris</name>
    <dbReference type="NCBI Taxonomy" id="1796613"/>
    <lineage>
        <taxon>Bacteria</taxon>
        <taxon>Pseudomonadati</taxon>
        <taxon>Bacteroidota</taxon>
        <taxon>Bacteroidia</taxon>
        <taxon>Bacteroidales</taxon>
        <taxon>Bacteroidaceae</taxon>
        <taxon>Bacteroides</taxon>
    </lineage>
</organism>
<protein>
    <recommendedName>
        <fullName evidence="4">NigD-like protein</fullName>
    </recommendedName>
</protein>
<evidence type="ECO:0008006" key="4">
    <source>
        <dbReference type="Google" id="ProtNLM"/>
    </source>
</evidence>
<proteinExistence type="predicted"/>
<reference evidence="2 3" key="1">
    <citation type="submission" date="2019-04" db="EMBL/GenBank/DDBJ databases">
        <title>Microbes associate with the intestines of laboratory mice.</title>
        <authorList>
            <person name="Navarre W."/>
            <person name="Wong E."/>
            <person name="Huang K."/>
            <person name="Tropini C."/>
            <person name="Ng K."/>
            <person name="Yu B."/>
        </authorList>
    </citation>
    <scope>NUCLEOTIDE SEQUENCE [LARGE SCALE GENOMIC DNA]</scope>
    <source>
        <strain evidence="2 3">NM63_1-25</strain>
    </source>
</reference>
<dbReference type="InterPro" id="IPR038179">
    <property type="entry name" value="NigD-like_N_sf"/>
</dbReference>
<feature type="signal peptide" evidence="1">
    <location>
        <begin position="1"/>
        <end position="26"/>
    </location>
</feature>
<comment type="caution">
    <text evidence="2">The sequence shown here is derived from an EMBL/GenBank/DDBJ whole genome shotgun (WGS) entry which is preliminary data.</text>
</comment>
<sequence length="256" mass="28784">MKQVKFFLVALMAVVMGMSVTSCMNGEENNTVQGSLFVKVSPYDFPPSFVDAAGGKWIPTNATVDASKSMALISFQYDRTTVEPNATSINVTLVKDPYYFDKSHVTPTEPEVGNAPMYTLEPESYYGTIRGGFWNKDILILPLAYWYKKYNNTTEKEKYEAEMNAHSFRMYCDVATDFKDGVLTLTLVHDVNGGEEDVKRTDKNMDYKAFDISSVLSGIDGKTVNSVKVKVMENQSSDSYTDASEKLYNIEYKFAK</sequence>
<gene>
    <name evidence="2" type="ORF">E5353_12870</name>
</gene>
<dbReference type="Gene3D" id="2.40.50.500">
    <property type="entry name" value="NigD-like N-terminal OB domain"/>
    <property type="match status" value="1"/>
</dbReference>
<feature type="chain" id="PRO_5020668409" description="NigD-like protein" evidence="1">
    <location>
        <begin position="27"/>
        <end position="256"/>
    </location>
</feature>
<name>A0A4S2CTL6_9BACE</name>
<dbReference type="AlphaFoldDB" id="A0A4S2CTL6"/>
<dbReference type="Gene3D" id="2.60.40.3220">
    <property type="match status" value="1"/>
</dbReference>